<dbReference type="InterPro" id="IPR008621">
    <property type="entry name" value="Cbb3-typ_cyt_oxidase_comp"/>
</dbReference>
<evidence type="ECO:0008006" key="4">
    <source>
        <dbReference type="Google" id="ProtNLM"/>
    </source>
</evidence>
<comment type="caution">
    <text evidence="2">The sequence shown here is derived from an EMBL/GenBank/DDBJ whole genome shotgun (WGS) entry which is preliminary data.</text>
</comment>
<gene>
    <name evidence="2" type="ORF">CKO45_14255</name>
</gene>
<name>A0ABS1CXY9_9PROT</name>
<dbReference type="EMBL" id="NRSG01000099">
    <property type="protein sequence ID" value="MBK1659399.1"/>
    <property type="molecule type" value="Genomic_DNA"/>
</dbReference>
<organism evidence="2 3">
    <name type="scientific">Paracraurococcus ruber</name>
    <dbReference type="NCBI Taxonomy" id="77675"/>
    <lineage>
        <taxon>Bacteria</taxon>
        <taxon>Pseudomonadati</taxon>
        <taxon>Pseudomonadota</taxon>
        <taxon>Alphaproteobacteria</taxon>
        <taxon>Acetobacterales</taxon>
        <taxon>Roseomonadaceae</taxon>
        <taxon>Paracraurococcus</taxon>
    </lineage>
</organism>
<evidence type="ECO:0000313" key="2">
    <source>
        <dbReference type="EMBL" id="MBK1659399.1"/>
    </source>
</evidence>
<accession>A0ABS1CXY9</accession>
<dbReference type="Proteomes" id="UP000697995">
    <property type="component" value="Unassembled WGS sequence"/>
</dbReference>
<evidence type="ECO:0000256" key="1">
    <source>
        <dbReference type="SAM" id="Phobius"/>
    </source>
</evidence>
<keyword evidence="3" id="KW-1185">Reference proteome</keyword>
<keyword evidence="1" id="KW-0472">Membrane</keyword>
<dbReference type="RefSeq" id="WP_133220314.1">
    <property type="nucleotide sequence ID" value="NZ_NRSG01000099.1"/>
</dbReference>
<sequence length="57" mass="6762">MDLIRLQAILSTIWVVWFFVLFVGMLIYVMRPSKRRHYQALADIPLRDEARAGQRSI</sequence>
<keyword evidence="1" id="KW-1133">Transmembrane helix</keyword>
<evidence type="ECO:0000313" key="3">
    <source>
        <dbReference type="Proteomes" id="UP000697995"/>
    </source>
</evidence>
<feature type="transmembrane region" description="Helical" evidence="1">
    <location>
        <begin position="6"/>
        <end position="29"/>
    </location>
</feature>
<protein>
    <recommendedName>
        <fullName evidence="4">Cytochrome c oxidase cbb3-type subunit 4</fullName>
    </recommendedName>
</protein>
<keyword evidence="1" id="KW-0812">Transmembrane</keyword>
<dbReference type="Pfam" id="PF05545">
    <property type="entry name" value="FixQ"/>
    <property type="match status" value="1"/>
</dbReference>
<reference evidence="2 3" key="1">
    <citation type="journal article" date="2020" name="Microorganisms">
        <title>Osmotic Adaptation and Compatible Solute Biosynthesis of Phototrophic Bacteria as Revealed from Genome Analyses.</title>
        <authorList>
            <person name="Imhoff J.F."/>
            <person name="Rahn T."/>
            <person name="Kunzel S."/>
            <person name="Keller A."/>
            <person name="Neulinger S.C."/>
        </authorList>
    </citation>
    <scope>NUCLEOTIDE SEQUENCE [LARGE SCALE GENOMIC DNA]</scope>
    <source>
        <strain evidence="2 3">DSM 15382</strain>
    </source>
</reference>
<proteinExistence type="predicted"/>